<dbReference type="Proteomes" id="UP001589607">
    <property type="component" value="Unassembled WGS sequence"/>
</dbReference>
<dbReference type="CDD" id="cd00146">
    <property type="entry name" value="PKD"/>
    <property type="match status" value="1"/>
</dbReference>
<dbReference type="NCBIfam" id="TIGR04131">
    <property type="entry name" value="Bac_Flav_CTERM"/>
    <property type="match status" value="1"/>
</dbReference>
<dbReference type="EMBL" id="JBHMEY010000081">
    <property type="protein sequence ID" value="MFB9098365.1"/>
    <property type="molecule type" value="Genomic_DNA"/>
</dbReference>
<proteinExistence type="predicted"/>
<dbReference type="InterPro" id="IPR026341">
    <property type="entry name" value="T9SS_type_B"/>
</dbReference>
<accession>A0ABV5GU58</accession>
<feature type="non-terminal residue" evidence="1">
    <location>
        <position position="1"/>
    </location>
</feature>
<feature type="non-terminal residue" evidence="1">
    <location>
        <position position="270"/>
    </location>
</feature>
<dbReference type="RefSeq" id="WP_379678359.1">
    <property type="nucleotide sequence ID" value="NZ_JBHMEY010000081.1"/>
</dbReference>
<organism evidence="1 2">
    <name type="scientific">Flavobacterium jumunjinense</name>
    <dbReference type="NCBI Taxonomy" id="998845"/>
    <lineage>
        <taxon>Bacteria</taxon>
        <taxon>Pseudomonadati</taxon>
        <taxon>Bacteroidota</taxon>
        <taxon>Flavobacteriia</taxon>
        <taxon>Flavobacteriales</taxon>
        <taxon>Flavobacteriaceae</taxon>
        <taxon>Flavobacterium</taxon>
    </lineage>
</organism>
<dbReference type="InterPro" id="IPR013783">
    <property type="entry name" value="Ig-like_fold"/>
</dbReference>
<evidence type="ECO:0000313" key="2">
    <source>
        <dbReference type="Proteomes" id="UP001589607"/>
    </source>
</evidence>
<dbReference type="Pfam" id="PF13585">
    <property type="entry name" value="CHU_C"/>
    <property type="match status" value="1"/>
</dbReference>
<sequence length="270" mass="29879">IQDTQLVWVRIDSNLNNACFGLGEYLTLHVVPVPEINLGVDFTLCVDPITGLGSQVVDATATGGSGNYTYTWTPTNPSTDSSGNENPLFTITQAGSYSVIVRDNTTNCENSDTINVFFSSEPAQFEADIVNPTFSSGLSTIQAIASGGFGTYEYSLDQIEWQISPIFTSITNGSYTVYVRDIQGCGMLSSRSLYAITYPNFFTPNGDGYNETWNISNLPISFEPKIYIFDRYGKLIKQIDPYGQGWNGRFNGQELPSTDYWFILEYKENG</sequence>
<dbReference type="Pfam" id="PF13573">
    <property type="entry name" value="SprB"/>
    <property type="match status" value="1"/>
</dbReference>
<protein>
    <submittedName>
        <fullName evidence="1">T9SS type B sorting domain-containing protein</fullName>
    </submittedName>
</protein>
<keyword evidence="2" id="KW-1185">Reference proteome</keyword>
<dbReference type="InterPro" id="IPR025667">
    <property type="entry name" value="SprB_repeat"/>
</dbReference>
<evidence type="ECO:0000313" key="1">
    <source>
        <dbReference type="EMBL" id="MFB9098365.1"/>
    </source>
</evidence>
<dbReference type="Gene3D" id="2.60.40.10">
    <property type="entry name" value="Immunoglobulins"/>
    <property type="match status" value="1"/>
</dbReference>
<gene>
    <name evidence="1" type="ORF">ACFFVF_17815</name>
</gene>
<reference evidence="1 2" key="1">
    <citation type="submission" date="2024-09" db="EMBL/GenBank/DDBJ databases">
        <authorList>
            <person name="Sun Q."/>
            <person name="Mori K."/>
        </authorList>
    </citation>
    <scope>NUCLEOTIDE SEQUENCE [LARGE SCALE GENOMIC DNA]</scope>
    <source>
        <strain evidence="1 2">CECT 7955</strain>
    </source>
</reference>
<comment type="caution">
    <text evidence="1">The sequence shown here is derived from an EMBL/GenBank/DDBJ whole genome shotgun (WGS) entry which is preliminary data.</text>
</comment>
<name>A0ABV5GU58_9FLAO</name>